<dbReference type="AlphaFoldDB" id="A0A1H7IDD2"/>
<dbReference type="SUPFAM" id="SSF52096">
    <property type="entry name" value="ClpP/crotonase"/>
    <property type="match status" value="1"/>
</dbReference>
<gene>
    <name evidence="2" type="ORF">SAMN05216382_0728</name>
</gene>
<protein>
    <recommendedName>
        <fullName evidence="4">Peptidase family S41</fullName>
    </recommendedName>
</protein>
<dbReference type="EMBL" id="FNZZ01000001">
    <property type="protein sequence ID" value="SEK59852.1"/>
    <property type="molecule type" value="Genomic_DNA"/>
</dbReference>
<dbReference type="STRING" id="1855283.SAMN05216382_0728"/>
<keyword evidence="1" id="KW-0732">Signal</keyword>
<evidence type="ECO:0000313" key="2">
    <source>
        <dbReference type="EMBL" id="SEK59852.1"/>
    </source>
</evidence>
<evidence type="ECO:0000256" key="1">
    <source>
        <dbReference type="SAM" id="SignalP"/>
    </source>
</evidence>
<sequence length="491" mass="52881">MRGRLRVLKGAILFVGAAMVGAADAPRDWSATLRTDAQAFHDQVVEDHPGPYNRLDPGFVAANDRALALTLTRARQVRDYPGYLWAMRGYVAHFDDGHVALDIKKPEPIALEWPGFLTGFDGAGRQVVRTVAEGAGLPPVGAMLVACDGVPADALAARNVGAFRGRWQLSSQRATQGGRLFIDAHNPFVTRPARCTFRSAGRRQDVTLAWRPLSDDEFDTRFAATAPRARPAIGARVLADGTRWYSISDFDGDPEGATAKALRPMIAEMTRDRAGVVAAPRIVLDLRGNGGGSSEWSQQIARVIWGRAGVDKADVNSDAVDWRASAGNLAVLQEYKAQWQASPNGSPEAIAWAGKIANGMARARAAGEPLWRDDSDETTVEPVSDAAVEPPAARVFVLTDWGCGSACLDAVDLWTALGAVQVGQDTSADTLYMDVREKPLPSGIGEAVIPMKVYRGRKRGSNQPAIPRYRFTGDMRDDAALEGWIAGLPRS</sequence>
<dbReference type="Gene3D" id="3.90.226.10">
    <property type="entry name" value="2-enoyl-CoA Hydratase, Chain A, domain 1"/>
    <property type="match status" value="1"/>
</dbReference>
<proteinExistence type="predicted"/>
<evidence type="ECO:0000313" key="3">
    <source>
        <dbReference type="Proteomes" id="UP000199214"/>
    </source>
</evidence>
<organism evidence="2 3">
    <name type="scientific">Sphingomonas palmae</name>
    <dbReference type="NCBI Taxonomy" id="1855283"/>
    <lineage>
        <taxon>Bacteria</taxon>
        <taxon>Pseudomonadati</taxon>
        <taxon>Pseudomonadota</taxon>
        <taxon>Alphaproteobacteria</taxon>
        <taxon>Sphingomonadales</taxon>
        <taxon>Sphingomonadaceae</taxon>
        <taxon>Sphingomonas</taxon>
    </lineage>
</organism>
<dbReference type="InterPro" id="IPR029045">
    <property type="entry name" value="ClpP/crotonase-like_dom_sf"/>
</dbReference>
<accession>A0A1H7IDD2</accession>
<dbReference type="Proteomes" id="UP000199214">
    <property type="component" value="Unassembled WGS sequence"/>
</dbReference>
<evidence type="ECO:0008006" key="4">
    <source>
        <dbReference type="Google" id="ProtNLM"/>
    </source>
</evidence>
<name>A0A1H7IDD2_9SPHN</name>
<reference evidence="3" key="1">
    <citation type="submission" date="2016-10" db="EMBL/GenBank/DDBJ databases">
        <authorList>
            <person name="Varghese N."/>
            <person name="Submissions S."/>
        </authorList>
    </citation>
    <scope>NUCLEOTIDE SEQUENCE [LARGE SCALE GENOMIC DNA]</scope>
    <source>
        <strain evidence="3">JS21-1</strain>
    </source>
</reference>
<feature type="signal peptide" evidence="1">
    <location>
        <begin position="1"/>
        <end position="22"/>
    </location>
</feature>
<feature type="chain" id="PRO_5011513908" description="Peptidase family S41" evidence="1">
    <location>
        <begin position="23"/>
        <end position="491"/>
    </location>
</feature>
<keyword evidence="3" id="KW-1185">Reference proteome</keyword>